<dbReference type="SUPFAM" id="SSF55785">
    <property type="entry name" value="PYP-like sensor domain (PAS domain)"/>
    <property type="match status" value="1"/>
</dbReference>
<dbReference type="AlphaFoldDB" id="A0A9N8HR86"/>
<gene>
    <name evidence="3" type="ORF">SEMRO_1366_G266700.1</name>
</gene>
<dbReference type="PANTHER" id="PTHR12460:SF0">
    <property type="entry name" value="CID DOMAIN-CONTAINING PROTEIN-RELATED"/>
    <property type="match status" value="1"/>
</dbReference>
<feature type="region of interest" description="Disordered" evidence="1">
    <location>
        <begin position="1"/>
        <end position="26"/>
    </location>
</feature>
<comment type="caution">
    <text evidence="3">The sequence shown here is derived from an EMBL/GenBank/DDBJ whole genome shotgun (WGS) entry which is preliminary data.</text>
</comment>
<proteinExistence type="predicted"/>
<dbReference type="NCBIfam" id="TIGR00229">
    <property type="entry name" value="sensory_box"/>
    <property type="match status" value="1"/>
</dbReference>
<evidence type="ECO:0000256" key="1">
    <source>
        <dbReference type="SAM" id="MobiDB-lite"/>
    </source>
</evidence>
<dbReference type="Proteomes" id="UP001153069">
    <property type="component" value="Unassembled WGS sequence"/>
</dbReference>
<dbReference type="SUPFAM" id="SSF57959">
    <property type="entry name" value="Leucine zipper domain"/>
    <property type="match status" value="1"/>
</dbReference>
<accession>A0A9N8HR86</accession>
<dbReference type="InterPro" id="IPR046347">
    <property type="entry name" value="bZIP_sf"/>
</dbReference>
<feature type="compositionally biased region" description="Low complexity" evidence="1">
    <location>
        <begin position="298"/>
        <end position="307"/>
    </location>
</feature>
<feature type="domain" description="PAS" evidence="2">
    <location>
        <begin position="628"/>
        <end position="680"/>
    </location>
</feature>
<dbReference type="Pfam" id="PF13426">
    <property type="entry name" value="PAS_9"/>
    <property type="match status" value="1"/>
</dbReference>
<dbReference type="CDD" id="cd14809">
    <property type="entry name" value="bZIP_AUREO-like"/>
    <property type="match status" value="1"/>
</dbReference>
<dbReference type="Gene3D" id="3.30.450.20">
    <property type="entry name" value="PAS domain"/>
    <property type="match status" value="1"/>
</dbReference>
<feature type="compositionally biased region" description="Basic and acidic residues" evidence="1">
    <location>
        <begin position="408"/>
        <end position="418"/>
    </location>
</feature>
<evidence type="ECO:0000313" key="3">
    <source>
        <dbReference type="EMBL" id="CAB9523016.1"/>
    </source>
</evidence>
<evidence type="ECO:0000259" key="2">
    <source>
        <dbReference type="PROSITE" id="PS50112"/>
    </source>
</evidence>
<dbReference type="OrthoDB" id="447251at2759"/>
<feature type="compositionally biased region" description="Acidic residues" evidence="1">
    <location>
        <begin position="1"/>
        <end position="21"/>
    </location>
</feature>
<protein>
    <submittedName>
        <fullName evidence="3">Blue-light-activated protein</fullName>
    </submittedName>
</protein>
<evidence type="ECO:0000313" key="4">
    <source>
        <dbReference type="Proteomes" id="UP001153069"/>
    </source>
</evidence>
<feature type="compositionally biased region" description="Low complexity" evidence="1">
    <location>
        <begin position="324"/>
        <end position="334"/>
    </location>
</feature>
<sequence length="902" mass="97478">MSDIYGDFDDSDDLEGGDEEFGGLGSILSWDDEEDHVARTSDADVNAALAGKTGGAALPPGMVSFSLSKDGNGQLYLPQLGGNGAQAMQNQQQPQVIAAAPAVQQGLTQANFAIFQQNGATILQPANGKQPQQQQQALSIQPAPGTIAGMVLQQVGQSQQVHQVQQQQIQPQQQQVQIQPQQVQQQVQQVQQPQQIQVQQVQQVQQQQVQQVQAQQVQAQVQQLQQAAAQQFQITGDANAFLRQLQVAQIQQQFNALQQQGALAQAPMGTPQQQAQQQAALQQQLQQLQRGQVPLVAVPAQQQQQQPPQAPPPAQPAAPPPAAVPVVQQQRAAAKPPPKPPATKTRTTTSRKRSPATALGVVSASDTDGELSRVSKKSAAELTSNSKKRKPPEPIDTSNMTPAQKAKANRDRNREHARNTRLRKKAYLEKLKSTVDELCKERDTLVSERAGAANLLVEMHNTRTEVLMSFFALRSTNEKRRKLWASILDESCFACVMPVTPYRSFPASEVQVSKCQRTVLGIDGMMADTASLHVLLSSLVDRSKYPHGKIEFCYTLVTEEAVVAGNQMMARWVMSTLNATQYGARMEVAKQGMLCCKFNSAHRITGLELMFDVMALMLQLKQAAGSESFSVIPNTVQTCQRSFDKPMVMTLADGPYTIVQVNQLWENMTGYKAEEIVGKTSCSVLQGPLTDKAALNELMSEVRFKRAASVMLVNYTKSGEKFRNYVVVFPLSTDSRITHYLALTSFVERVTENSVAVAAPTAPAATISQQQPAATTTGFNANTAASAGQMHQMLQNQAQSIQGNAAVAQQQQQLATAAQQQQVALANATVQQQQAALANAASAALLAQSNMLVATSGVVQGQMLPPPVNTTSALVQQQQAFPVQNVTPLSGDVVGTSQLAQV</sequence>
<feature type="region of interest" description="Disordered" evidence="1">
    <location>
        <begin position="298"/>
        <end position="422"/>
    </location>
</feature>
<dbReference type="PROSITE" id="PS50112">
    <property type="entry name" value="PAS"/>
    <property type="match status" value="1"/>
</dbReference>
<organism evidence="3 4">
    <name type="scientific">Seminavis robusta</name>
    <dbReference type="NCBI Taxonomy" id="568900"/>
    <lineage>
        <taxon>Eukaryota</taxon>
        <taxon>Sar</taxon>
        <taxon>Stramenopiles</taxon>
        <taxon>Ochrophyta</taxon>
        <taxon>Bacillariophyta</taxon>
        <taxon>Bacillariophyceae</taxon>
        <taxon>Bacillariophycidae</taxon>
        <taxon>Naviculales</taxon>
        <taxon>Naviculaceae</taxon>
        <taxon>Seminavis</taxon>
    </lineage>
</organism>
<dbReference type="PANTHER" id="PTHR12460">
    <property type="entry name" value="CYCLIN-DEPENDENT KINASE INHIBITOR-RELATED PROTEIN"/>
    <property type="match status" value="1"/>
</dbReference>
<reference evidence="3" key="1">
    <citation type="submission" date="2020-06" db="EMBL/GenBank/DDBJ databases">
        <authorList>
            <consortium name="Plant Systems Biology data submission"/>
        </authorList>
    </citation>
    <scope>NUCLEOTIDE SEQUENCE</scope>
    <source>
        <strain evidence="3">D6</strain>
    </source>
</reference>
<name>A0A9N8HR86_9STRA</name>
<dbReference type="InterPro" id="IPR035965">
    <property type="entry name" value="PAS-like_dom_sf"/>
</dbReference>
<dbReference type="GO" id="GO:0003700">
    <property type="term" value="F:DNA-binding transcription factor activity"/>
    <property type="evidence" value="ECO:0007669"/>
    <property type="project" value="InterPro"/>
</dbReference>
<dbReference type="EMBL" id="CAICTM010001364">
    <property type="protein sequence ID" value="CAB9523016.1"/>
    <property type="molecule type" value="Genomic_DNA"/>
</dbReference>
<feature type="compositionally biased region" description="Pro residues" evidence="1">
    <location>
        <begin position="308"/>
        <end position="323"/>
    </location>
</feature>
<dbReference type="Gene3D" id="1.20.5.170">
    <property type="match status" value="1"/>
</dbReference>
<dbReference type="GO" id="GO:0031124">
    <property type="term" value="P:mRNA 3'-end processing"/>
    <property type="evidence" value="ECO:0007669"/>
    <property type="project" value="TreeGrafter"/>
</dbReference>
<keyword evidence="4" id="KW-1185">Reference proteome</keyword>
<dbReference type="GO" id="GO:0000993">
    <property type="term" value="F:RNA polymerase II complex binding"/>
    <property type="evidence" value="ECO:0007669"/>
    <property type="project" value="TreeGrafter"/>
</dbReference>
<dbReference type="InterPro" id="IPR000014">
    <property type="entry name" value="PAS"/>
</dbReference>